<dbReference type="Proteomes" id="UP000694410">
    <property type="component" value="Unplaced"/>
</dbReference>
<evidence type="ECO:0000313" key="2">
    <source>
        <dbReference type="Proteomes" id="UP000694410"/>
    </source>
</evidence>
<dbReference type="AlphaFoldDB" id="A0A8C0VR12"/>
<protein>
    <submittedName>
        <fullName evidence="1">Uncharacterized protein</fullName>
    </submittedName>
</protein>
<evidence type="ECO:0000313" key="1">
    <source>
        <dbReference type="Ensembl" id="ENSCCEP00000025166.1"/>
    </source>
</evidence>
<proteinExistence type="predicted"/>
<organism evidence="1 2">
    <name type="scientific">Cyanistes caeruleus</name>
    <name type="common">Eurasian blue tit</name>
    <name type="synonym">Parus caeruleus</name>
    <dbReference type="NCBI Taxonomy" id="156563"/>
    <lineage>
        <taxon>Eukaryota</taxon>
        <taxon>Metazoa</taxon>
        <taxon>Chordata</taxon>
        <taxon>Craniata</taxon>
        <taxon>Vertebrata</taxon>
        <taxon>Euteleostomi</taxon>
        <taxon>Archelosauria</taxon>
        <taxon>Archosauria</taxon>
        <taxon>Dinosauria</taxon>
        <taxon>Saurischia</taxon>
        <taxon>Theropoda</taxon>
        <taxon>Coelurosauria</taxon>
        <taxon>Aves</taxon>
        <taxon>Neognathae</taxon>
        <taxon>Neoaves</taxon>
        <taxon>Telluraves</taxon>
        <taxon>Australaves</taxon>
        <taxon>Passeriformes</taxon>
        <taxon>Paridae</taxon>
        <taxon>Cyanistes</taxon>
    </lineage>
</organism>
<reference evidence="1" key="1">
    <citation type="submission" date="2025-08" db="UniProtKB">
        <authorList>
            <consortium name="Ensembl"/>
        </authorList>
    </citation>
    <scope>IDENTIFICATION</scope>
</reference>
<accession>A0A8C0VR12</accession>
<reference evidence="1" key="2">
    <citation type="submission" date="2025-09" db="UniProtKB">
        <authorList>
            <consortium name="Ensembl"/>
        </authorList>
    </citation>
    <scope>IDENTIFICATION</scope>
</reference>
<keyword evidence="2" id="KW-1185">Reference proteome</keyword>
<sequence length="174" mass="19514">MPHIISLCTVMDQDEKPQGHTEGSIKTAKYHIQEMPLRYCERSKGPSGSKQEQSECCGRRNHGAGCLGNGHRVCNVTMAHLHVRAEKVNTGHQHNECHRPVKRTETGLPGHPGHRHLPVPAATPLRSKRNLETCGTHSDHNLATSFLLHIINIRKLHSHFRVGFLEKQSNSKIE</sequence>
<dbReference type="Ensembl" id="ENSCCET00000037584.1">
    <property type="protein sequence ID" value="ENSCCEP00000025166.1"/>
    <property type="gene ID" value="ENSCCEG00000022239.1"/>
</dbReference>
<name>A0A8C0VR12_CYACU</name>